<organism evidence="8 9">
    <name type="scientific">Clunio marinus</name>
    <dbReference type="NCBI Taxonomy" id="568069"/>
    <lineage>
        <taxon>Eukaryota</taxon>
        <taxon>Metazoa</taxon>
        <taxon>Ecdysozoa</taxon>
        <taxon>Arthropoda</taxon>
        <taxon>Hexapoda</taxon>
        <taxon>Insecta</taxon>
        <taxon>Pterygota</taxon>
        <taxon>Neoptera</taxon>
        <taxon>Endopterygota</taxon>
        <taxon>Diptera</taxon>
        <taxon>Nematocera</taxon>
        <taxon>Chironomoidea</taxon>
        <taxon>Chironomidae</taxon>
        <taxon>Clunio</taxon>
    </lineage>
</organism>
<evidence type="ECO:0000256" key="3">
    <source>
        <dbReference type="ARBA" id="ARBA00022801"/>
    </source>
</evidence>
<keyword evidence="9" id="KW-1185">Reference proteome</keyword>
<dbReference type="PANTHER" id="PTHR43142:SF1">
    <property type="entry name" value="CARBOXYLIC ESTER HYDROLASE"/>
    <property type="match status" value="1"/>
</dbReference>
<dbReference type="Proteomes" id="UP000183832">
    <property type="component" value="Unassembled WGS sequence"/>
</dbReference>
<dbReference type="EMBL" id="CVRI01000042">
    <property type="protein sequence ID" value="CRK95644.1"/>
    <property type="molecule type" value="Genomic_DNA"/>
</dbReference>
<dbReference type="EC" id="3.1.1.-" evidence="6"/>
<evidence type="ECO:0000256" key="4">
    <source>
        <dbReference type="ARBA" id="ARBA00023157"/>
    </source>
</evidence>
<protein>
    <recommendedName>
        <fullName evidence="6">Carboxylic ester hydrolase</fullName>
        <ecNumber evidence="6">3.1.1.-</ecNumber>
    </recommendedName>
</protein>
<dbReference type="STRING" id="568069.A0A1J1I7U1"/>
<evidence type="ECO:0000256" key="2">
    <source>
        <dbReference type="ARBA" id="ARBA00022487"/>
    </source>
</evidence>
<evidence type="ECO:0000313" key="8">
    <source>
        <dbReference type="EMBL" id="CRK95644.1"/>
    </source>
</evidence>
<reference evidence="8 9" key="1">
    <citation type="submission" date="2015-04" db="EMBL/GenBank/DDBJ databases">
        <authorList>
            <person name="Syromyatnikov M.Y."/>
            <person name="Popov V.N."/>
        </authorList>
    </citation>
    <scope>NUCLEOTIDE SEQUENCE [LARGE SCALE GENOMIC DNA]</scope>
</reference>
<dbReference type="AlphaFoldDB" id="A0A1J1I7U1"/>
<feature type="domain" description="Carboxylesterase type B" evidence="7">
    <location>
        <begin position="10"/>
        <end position="521"/>
    </location>
</feature>
<name>A0A1J1I7U1_9DIPT</name>
<dbReference type="InterPro" id="IPR029058">
    <property type="entry name" value="AB_hydrolase_fold"/>
</dbReference>
<keyword evidence="4" id="KW-1015">Disulfide bond</keyword>
<evidence type="ECO:0000256" key="1">
    <source>
        <dbReference type="ARBA" id="ARBA00005964"/>
    </source>
</evidence>
<evidence type="ECO:0000256" key="5">
    <source>
        <dbReference type="ARBA" id="ARBA00023180"/>
    </source>
</evidence>
<keyword evidence="5" id="KW-0325">Glycoprotein</keyword>
<dbReference type="Gene3D" id="3.40.50.1820">
    <property type="entry name" value="alpha/beta hydrolase"/>
    <property type="match status" value="1"/>
</dbReference>
<gene>
    <name evidence="8" type="primary">similar to Esterase B1</name>
    <name evidence="8" type="ORF">CLUMA_CG009102</name>
</gene>
<dbReference type="PANTHER" id="PTHR43142">
    <property type="entry name" value="CARBOXYLIC ESTER HYDROLASE"/>
    <property type="match status" value="1"/>
</dbReference>
<comment type="similarity">
    <text evidence="1 6">Belongs to the type-B carboxylesterase/lipase family.</text>
</comment>
<evidence type="ECO:0000313" key="9">
    <source>
        <dbReference type="Proteomes" id="UP000183832"/>
    </source>
</evidence>
<dbReference type="Pfam" id="PF00135">
    <property type="entry name" value="COesterase"/>
    <property type="match status" value="1"/>
</dbReference>
<keyword evidence="2" id="KW-0719">Serine esterase</keyword>
<dbReference type="OrthoDB" id="19653at2759"/>
<dbReference type="SUPFAM" id="SSF53474">
    <property type="entry name" value="alpha/beta-Hydrolases"/>
    <property type="match status" value="1"/>
</dbReference>
<dbReference type="InterPro" id="IPR002018">
    <property type="entry name" value="CarbesteraseB"/>
</dbReference>
<sequence length="549" mass="62476">MIKESDNFITISTGQGRIKGIHKISNLGRLYLSFQGIPYMKAPIGKLRYRDPEPAGKWTNVFDATNEPPSYCFYHTETSFKGGQEDAGVLNIYIPKTSSSTLLPVMVYIYGGGFQMGSSRTDFYGPDYFMQKDVVLVTFNYRQGPIGFLSLKDTALGVPGNAGLKDQLLALKWIKEEIEAFGGDPNNVTLFGDSAGGAMTHFHMISYQSENLFQKAIIMSGCAFNKTWSLVSQKDFPQRLGKKLGWDGNGGEKKLLELLEHADIYEIMKNSAATQILTNEEFSEFLYFAFTPVIEPYITKTTFIDKDPILMAREAWSKNIDCIIGGTSFEGAFSTIFERKSKFIEVFEDASYFTPLIELGLKIMDEDTLRYGTRIKKIYFEYAHLTNTNYELFCQYSTDRLFWHGLQNCVKSRVASDGKGKTFLYRFDVDTKLNVLKQYNKCDNLTGAIHGDTIFYLFSSIYLDPPEISSKEYEMITKMISLWTNFATTGNPNNPNNPKEQDWVHISNVKYPLNCLNISGKQIEMISLPESDRLMIWDTIYKDAKVQMF</sequence>
<evidence type="ECO:0000259" key="7">
    <source>
        <dbReference type="Pfam" id="PF00135"/>
    </source>
</evidence>
<dbReference type="GO" id="GO:0052689">
    <property type="term" value="F:carboxylic ester hydrolase activity"/>
    <property type="evidence" value="ECO:0007669"/>
    <property type="project" value="UniProtKB-KW"/>
</dbReference>
<evidence type="ECO:0000256" key="6">
    <source>
        <dbReference type="RuleBase" id="RU361235"/>
    </source>
</evidence>
<dbReference type="InterPro" id="IPR019826">
    <property type="entry name" value="Carboxylesterase_B_AS"/>
</dbReference>
<proteinExistence type="inferred from homology"/>
<accession>A0A1J1I7U1</accession>
<keyword evidence="3 6" id="KW-0378">Hydrolase</keyword>
<dbReference type="PROSITE" id="PS00122">
    <property type="entry name" value="CARBOXYLESTERASE_B_1"/>
    <property type="match status" value="1"/>
</dbReference>